<reference evidence="3" key="1">
    <citation type="submission" date="2021-03" db="EMBL/GenBank/DDBJ databases">
        <title>Whole genome sequence of Jiella sp. CQZ9-1.</title>
        <authorList>
            <person name="Tuo L."/>
        </authorList>
    </citation>
    <scope>NUCLEOTIDE SEQUENCE</scope>
    <source>
        <strain evidence="3">CQZ9-1</strain>
    </source>
</reference>
<sequence length="75" mass="7782">MPTLVRLLTILALIAGTIYGIMAALVYFVQPTQTEVRVPIILPEAEPAKAAVSPVAGPQASAATDAAADPAELRR</sequence>
<organism evidence="3 4">
    <name type="scientific">Jiella flava</name>
    <dbReference type="NCBI Taxonomy" id="2816857"/>
    <lineage>
        <taxon>Bacteria</taxon>
        <taxon>Pseudomonadati</taxon>
        <taxon>Pseudomonadota</taxon>
        <taxon>Alphaproteobacteria</taxon>
        <taxon>Hyphomicrobiales</taxon>
        <taxon>Aurantimonadaceae</taxon>
        <taxon>Jiella</taxon>
    </lineage>
</organism>
<accession>A0A939FYX2</accession>
<evidence type="ECO:0000256" key="2">
    <source>
        <dbReference type="SAM" id="Phobius"/>
    </source>
</evidence>
<feature type="transmembrane region" description="Helical" evidence="2">
    <location>
        <begin position="7"/>
        <end position="29"/>
    </location>
</feature>
<evidence type="ECO:0000313" key="3">
    <source>
        <dbReference type="EMBL" id="MBO0662057.1"/>
    </source>
</evidence>
<feature type="region of interest" description="Disordered" evidence="1">
    <location>
        <begin position="52"/>
        <end position="75"/>
    </location>
</feature>
<keyword evidence="2" id="KW-1133">Transmembrane helix</keyword>
<keyword evidence="4" id="KW-1185">Reference proteome</keyword>
<feature type="compositionally biased region" description="Low complexity" evidence="1">
    <location>
        <begin position="56"/>
        <end position="75"/>
    </location>
</feature>
<dbReference type="Proteomes" id="UP000664122">
    <property type="component" value="Unassembled WGS sequence"/>
</dbReference>
<gene>
    <name evidence="3" type="ORF">J1C48_05685</name>
</gene>
<evidence type="ECO:0000313" key="4">
    <source>
        <dbReference type="Proteomes" id="UP000664122"/>
    </source>
</evidence>
<protein>
    <recommendedName>
        <fullName evidence="5">Histidine kinase</fullName>
    </recommendedName>
</protein>
<proteinExistence type="predicted"/>
<dbReference type="RefSeq" id="WP_207256930.1">
    <property type="nucleotide sequence ID" value="NZ_JAFMPP010000003.1"/>
</dbReference>
<evidence type="ECO:0000256" key="1">
    <source>
        <dbReference type="SAM" id="MobiDB-lite"/>
    </source>
</evidence>
<dbReference type="EMBL" id="JAFMPP010000003">
    <property type="protein sequence ID" value="MBO0662057.1"/>
    <property type="molecule type" value="Genomic_DNA"/>
</dbReference>
<evidence type="ECO:0008006" key="5">
    <source>
        <dbReference type="Google" id="ProtNLM"/>
    </source>
</evidence>
<keyword evidence="2" id="KW-0472">Membrane</keyword>
<name>A0A939FYX2_9HYPH</name>
<keyword evidence="2" id="KW-0812">Transmembrane</keyword>
<dbReference type="AlphaFoldDB" id="A0A939FYX2"/>
<comment type="caution">
    <text evidence="3">The sequence shown here is derived from an EMBL/GenBank/DDBJ whole genome shotgun (WGS) entry which is preliminary data.</text>
</comment>